<accession>A0A8D8PQK1</accession>
<organism evidence="1">
    <name type="scientific">Cacopsylla melanoneura</name>
    <dbReference type="NCBI Taxonomy" id="428564"/>
    <lineage>
        <taxon>Eukaryota</taxon>
        <taxon>Metazoa</taxon>
        <taxon>Ecdysozoa</taxon>
        <taxon>Arthropoda</taxon>
        <taxon>Hexapoda</taxon>
        <taxon>Insecta</taxon>
        <taxon>Pterygota</taxon>
        <taxon>Neoptera</taxon>
        <taxon>Paraneoptera</taxon>
        <taxon>Hemiptera</taxon>
        <taxon>Sternorrhyncha</taxon>
        <taxon>Psylloidea</taxon>
        <taxon>Psyllidae</taxon>
        <taxon>Psyllinae</taxon>
        <taxon>Cacopsylla</taxon>
    </lineage>
</organism>
<name>A0A8D8PQK1_9HEMI</name>
<evidence type="ECO:0000313" key="1">
    <source>
        <dbReference type="EMBL" id="CAG6610270.1"/>
    </source>
</evidence>
<proteinExistence type="predicted"/>
<dbReference type="AlphaFoldDB" id="A0A8D8PQK1"/>
<reference evidence="1" key="1">
    <citation type="submission" date="2021-05" db="EMBL/GenBank/DDBJ databases">
        <authorList>
            <person name="Alioto T."/>
            <person name="Alioto T."/>
            <person name="Gomez Garrido J."/>
        </authorList>
    </citation>
    <scope>NUCLEOTIDE SEQUENCE</scope>
</reference>
<dbReference type="EMBL" id="HBUF01017701">
    <property type="protein sequence ID" value="CAG6610270.1"/>
    <property type="molecule type" value="Transcribed_RNA"/>
</dbReference>
<protein>
    <submittedName>
        <fullName evidence="1">Uncharacterized protein</fullName>
    </submittedName>
</protein>
<sequence>MLMLQNILSSLRSSFEPAVYQTLYRSESESLSNVIDKRTLSLVQDLQSVPLLYYTNTCPQTSFSVKTLKGIFYTNPLEEISDFNEHSPCIVFNLQTSSEPFCFIRPTPTLYIV</sequence>